<name>A0ACC3D0Q5_9PEZI</name>
<evidence type="ECO:0000313" key="1">
    <source>
        <dbReference type="EMBL" id="KAK3059998.1"/>
    </source>
</evidence>
<sequence length="229" mass="26385">MLFWSKKQAEKASLRVMPRITPPAPTVIAPNSVTWRDYMNIKDEVKKLREKDWETMEKWMEADTNGVEKYAAKNQQLEKLVRGLRHQVDEYAAKSQAVQPQLQESESMVALLIDELFQQQQECRENQKARAAEKTALEHNVDTLSLATANDRRDITHRDAEASHLSDRPRSPRAIRTPPLRQLCCIIHEEQSPREAPEHSRTTCSAPSRPESRASEAAQLVPRREVRLE</sequence>
<accession>A0ACC3D0Q5</accession>
<keyword evidence="2" id="KW-1185">Reference proteome</keyword>
<comment type="caution">
    <text evidence="1">The sequence shown here is derived from an EMBL/GenBank/DDBJ whole genome shotgun (WGS) entry which is preliminary data.</text>
</comment>
<dbReference type="Proteomes" id="UP001186974">
    <property type="component" value="Unassembled WGS sequence"/>
</dbReference>
<dbReference type="EMBL" id="JAWDJW010008938">
    <property type="protein sequence ID" value="KAK3059998.1"/>
    <property type="molecule type" value="Genomic_DNA"/>
</dbReference>
<gene>
    <name evidence="1" type="ORF">LTS18_009573</name>
</gene>
<organism evidence="1 2">
    <name type="scientific">Coniosporium uncinatum</name>
    <dbReference type="NCBI Taxonomy" id="93489"/>
    <lineage>
        <taxon>Eukaryota</taxon>
        <taxon>Fungi</taxon>
        <taxon>Dikarya</taxon>
        <taxon>Ascomycota</taxon>
        <taxon>Pezizomycotina</taxon>
        <taxon>Dothideomycetes</taxon>
        <taxon>Dothideomycetes incertae sedis</taxon>
        <taxon>Coniosporium</taxon>
    </lineage>
</organism>
<evidence type="ECO:0000313" key="2">
    <source>
        <dbReference type="Proteomes" id="UP001186974"/>
    </source>
</evidence>
<reference evidence="1" key="1">
    <citation type="submission" date="2024-09" db="EMBL/GenBank/DDBJ databases">
        <title>Black Yeasts Isolated from many extreme environments.</title>
        <authorList>
            <person name="Coleine C."/>
            <person name="Stajich J.E."/>
            <person name="Selbmann L."/>
        </authorList>
    </citation>
    <scope>NUCLEOTIDE SEQUENCE</scope>
    <source>
        <strain evidence="1">CCFEE 5737</strain>
    </source>
</reference>
<protein>
    <submittedName>
        <fullName evidence="1">Uncharacterized protein</fullName>
    </submittedName>
</protein>
<proteinExistence type="predicted"/>